<proteinExistence type="predicted"/>
<dbReference type="AlphaFoldDB" id="A0A381MZH2"/>
<evidence type="ECO:0000313" key="3">
    <source>
        <dbReference type="EMBL" id="SUZ47726.1"/>
    </source>
</evidence>
<accession>A0A381MZH2</accession>
<feature type="domain" description="DUF2914" evidence="2">
    <location>
        <begin position="187"/>
        <end position="248"/>
    </location>
</feature>
<sequence>MYDTLYNDPALFEITIVLLILVGIAIWQKLYRTASVMCAVFIFYLIFIILTSESVHEIVETEVEDIHDEIVKDEKVDKIAIQGISDSTIKVTKNYEPDLKAKIPEIPAIKKILDNKISVVKIEKTDLPIVEDTLSAGTIEEEPITVLNIATGSNIVNRSIEIPDSVFSLDIERIYCLTHLRNWNDSKTIYHKWYQEGELRSKISLEIGRSFNWRTWSYITVYPERVGDWKVIVEDSLGVRYDSLSFKIMKEPID</sequence>
<keyword evidence="1" id="KW-1133">Transmembrane helix</keyword>
<keyword evidence="1" id="KW-0472">Membrane</keyword>
<gene>
    <name evidence="3" type="ORF">METZ01_LOCUS580</name>
</gene>
<dbReference type="InterPro" id="IPR022606">
    <property type="entry name" value="DUF2914"/>
</dbReference>
<protein>
    <recommendedName>
        <fullName evidence="2">DUF2914 domain-containing protein</fullName>
    </recommendedName>
</protein>
<name>A0A381MZH2_9ZZZZ</name>
<keyword evidence="1" id="KW-0812">Transmembrane</keyword>
<feature type="transmembrane region" description="Helical" evidence="1">
    <location>
        <begin position="34"/>
        <end position="52"/>
    </location>
</feature>
<reference evidence="3" key="1">
    <citation type="submission" date="2018-05" db="EMBL/GenBank/DDBJ databases">
        <authorList>
            <person name="Lanie J.A."/>
            <person name="Ng W.-L."/>
            <person name="Kazmierczak K.M."/>
            <person name="Andrzejewski T.M."/>
            <person name="Davidsen T.M."/>
            <person name="Wayne K.J."/>
            <person name="Tettelin H."/>
            <person name="Glass J.I."/>
            <person name="Rusch D."/>
            <person name="Podicherti R."/>
            <person name="Tsui H.-C.T."/>
            <person name="Winkler M.E."/>
        </authorList>
    </citation>
    <scope>NUCLEOTIDE SEQUENCE</scope>
</reference>
<evidence type="ECO:0000256" key="1">
    <source>
        <dbReference type="SAM" id="Phobius"/>
    </source>
</evidence>
<feature type="transmembrane region" description="Helical" evidence="1">
    <location>
        <begin position="6"/>
        <end position="27"/>
    </location>
</feature>
<evidence type="ECO:0000259" key="2">
    <source>
        <dbReference type="Pfam" id="PF11141"/>
    </source>
</evidence>
<dbReference type="Pfam" id="PF11141">
    <property type="entry name" value="DUF2914"/>
    <property type="match status" value="1"/>
</dbReference>
<dbReference type="EMBL" id="UINC01000032">
    <property type="protein sequence ID" value="SUZ47726.1"/>
    <property type="molecule type" value="Genomic_DNA"/>
</dbReference>
<organism evidence="3">
    <name type="scientific">marine metagenome</name>
    <dbReference type="NCBI Taxonomy" id="408172"/>
    <lineage>
        <taxon>unclassified sequences</taxon>
        <taxon>metagenomes</taxon>
        <taxon>ecological metagenomes</taxon>
    </lineage>
</organism>